<evidence type="ECO:0000256" key="10">
    <source>
        <dbReference type="RuleBase" id="RU366041"/>
    </source>
</evidence>
<keyword evidence="5 10" id="KW-0460">Magnesium</keyword>
<organism evidence="11 12">
    <name type="scientific">Camellia sinensis var. sinensis</name>
    <name type="common">China tea</name>
    <dbReference type="NCBI Taxonomy" id="542762"/>
    <lineage>
        <taxon>Eukaryota</taxon>
        <taxon>Viridiplantae</taxon>
        <taxon>Streptophyta</taxon>
        <taxon>Embryophyta</taxon>
        <taxon>Tracheophyta</taxon>
        <taxon>Spermatophyta</taxon>
        <taxon>Magnoliopsida</taxon>
        <taxon>eudicotyledons</taxon>
        <taxon>Gunneridae</taxon>
        <taxon>Pentapetalae</taxon>
        <taxon>asterids</taxon>
        <taxon>Ericales</taxon>
        <taxon>Theaceae</taxon>
        <taxon>Camellia</taxon>
    </lineage>
</organism>
<dbReference type="PANTHER" id="PTHR13890:SF0">
    <property type="entry name" value="MAGNESIUM TRANSPORTER MRS2 HOMOLOG, MITOCHONDRIAL"/>
    <property type="match status" value="1"/>
</dbReference>
<gene>
    <name evidence="11" type="ORF">TEA_004931</name>
</gene>
<feature type="transmembrane region" description="Helical" evidence="10">
    <location>
        <begin position="304"/>
        <end position="325"/>
    </location>
</feature>
<dbReference type="EMBL" id="SDRB02007757">
    <property type="protein sequence ID" value="THG10694.1"/>
    <property type="molecule type" value="Genomic_DNA"/>
</dbReference>
<evidence type="ECO:0000256" key="6">
    <source>
        <dbReference type="ARBA" id="ARBA00022946"/>
    </source>
</evidence>
<comment type="subcellular location">
    <subcellularLocation>
        <location evidence="1 10">Membrane</location>
        <topology evidence="1 10">Multi-pass membrane protein</topology>
    </subcellularLocation>
</comment>
<evidence type="ECO:0000256" key="1">
    <source>
        <dbReference type="ARBA" id="ARBA00004141"/>
    </source>
</evidence>
<dbReference type="CDD" id="cd12823">
    <property type="entry name" value="Mrs2_Mfm1p-like"/>
    <property type="match status" value="1"/>
</dbReference>
<evidence type="ECO:0000256" key="4">
    <source>
        <dbReference type="ARBA" id="ARBA00022692"/>
    </source>
</evidence>
<dbReference type="Pfam" id="PF22099">
    <property type="entry name" value="MRS2-like"/>
    <property type="match status" value="2"/>
</dbReference>
<evidence type="ECO:0000256" key="7">
    <source>
        <dbReference type="ARBA" id="ARBA00022989"/>
    </source>
</evidence>
<dbReference type="GO" id="GO:0009941">
    <property type="term" value="C:chloroplast envelope"/>
    <property type="evidence" value="ECO:0007669"/>
    <property type="project" value="TreeGrafter"/>
</dbReference>
<protein>
    <recommendedName>
        <fullName evidence="10">Magnesium transporter</fullName>
    </recommendedName>
</protein>
<accession>A0A4S4E589</accession>
<evidence type="ECO:0000256" key="9">
    <source>
        <dbReference type="ARBA" id="ARBA00023136"/>
    </source>
</evidence>
<evidence type="ECO:0000256" key="5">
    <source>
        <dbReference type="ARBA" id="ARBA00022842"/>
    </source>
</evidence>
<dbReference type="PANTHER" id="PTHR13890">
    <property type="entry name" value="RNA SPLICING PROTEIN MRS2, MITOCHONDRIAL"/>
    <property type="match status" value="1"/>
</dbReference>
<keyword evidence="9 10" id="KW-0472">Membrane</keyword>
<dbReference type="Proteomes" id="UP000306102">
    <property type="component" value="Unassembled WGS sequence"/>
</dbReference>
<reference evidence="11 12" key="1">
    <citation type="journal article" date="2018" name="Proc. Natl. Acad. Sci. U.S.A.">
        <title>Draft genome sequence of Camellia sinensis var. sinensis provides insights into the evolution of the tea genome and tea quality.</title>
        <authorList>
            <person name="Wei C."/>
            <person name="Yang H."/>
            <person name="Wang S."/>
            <person name="Zhao J."/>
            <person name="Liu C."/>
            <person name="Gao L."/>
            <person name="Xia E."/>
            <person name="Lu Y."/>
            <person name="Tai Y."/>
            <person name="She G."/>
            <person name="Sun J."/>
            <person name="Cao H."/>
            <person name="Tong W."/>
            <person name="Gao Q."/>
            <person name="Li Y."/>
            <person name="Deng W."/>
            <person name="Jiang X."/>
            <person name="Wang W."/>
            <person name="Chen Q."/>
            <person name="Zhang S."/>
            <person name="Li H."/>
            <person name="Wu J."/>
            <person name="Wang P."/>
            <person name="Li P."/>
            <person name="Shi C."/>
            <person name="Zheng F."/>
            <person name="Jian J."/>
            <person name="Huang B."/>
            <person name="Shan D."/>
            <person name="Shi M."/>
            <person name="Fang C."/>
            <person name="Yue Y."/>
            <person name="Li F."/>
            <person name="Li D."/>
            <person name="Wei S."/>
            <person name="Han B."/>
            <person name="Jiang C."/>
            <person name="Yin Y."/>
            <person name="Xia T."/>
            <person name="Zhang Z."/>
            <person name="Bennetzen J.L."/>
            <person name="Zhao S."/>
            <person name="Wan X."/>
        </authorList>
    </citation>
    <scope>NUCLEOTIDE SEQUENCE [LARGE SCALE GENOMIC DNA]</scope>
    <source>
        <strain evidence="12">cv. Shuchazao</strain>
        <tissue evidence="11">Leaf</tissue>
    </source>
</reference>
<keyword evidence="3 10" id="KW-0813">Transport</keyword>
<dbReference type="Gene3D" id="1.20.58.340">
    <property type="entry name" value="Magnesium transport protein CorA, transmembrane region"/>
    <property type="match status" value="1"/>
</dbReference>
<dbReference type="InterPro" id="IPR039204">
    <property type="entry name" value="MRS2-like"/>
</dbReference>
<evidence type="ECO:0000256" key="2">
    <source>
        <dbReference type="ARBA" id="ARBA00007535"/>
    </source>
</evidence>
<evidence type="ECO:0000256" key="8">
    <source>
        <dbReference type="ARBA" id="ARBA00023065"/>
    </source>
</evidence>
<dbReference type="AlphaFoldDB" id="A0A4S4E589"/>
<comment type="caution">
    <text evidence="10">Lacks conserved residue(s) required for the propagation of feature annotation.</text>
</comment>
<keyword evidence="7 10" id="KW-1133">Transmembrane helix</keyword>
<keyword evidence="12" id="KW-1185">Reference proteome</keyword>
<evidence type="ECO:0000313" key="11">
    <source>
        <dbReference type="EMBL" id="THG10694.1"/>
    </source>
</evidence>
<keyword evidence="6" id="KW-0809">Transit peptide</keyword>
<dbReference type="Gene3D" id="2.40.128.330">
    <property type="match status" value="1"/>
</dbReference>
<evidence type="ECO:0000256" key="3">
    <source>
        <dbReference type="ARBA" id="ARBA00022448"/>
    </source>
</evidence>
<dbReference type="GO" id="GO:0016020">
    <property type="term" value="C:membrane"/>
    <property type="evidence" value="ECO:0007669"/>
    <property type="project" value="UniProtKB-SubCell"/>
</dbReference>
<sequence>MPPMPGLRPRDIRSVDPSLWLTNSMPSLLVREHAILLNLGSLRAIAMQERVLIFNYNRKGGKAFIDTLLPRLNPRNTNGGPSMPFVIEVVEAALNSRTQRLERRLMDLEPRVSMGMYLLPTHMDMHLVLKRCMLSQLESRMHKRYDMVQALLEVLPNRQTADILEQLRISKQTLVELGSRAGALKQMLLDILEDPHEIRRICVMGRNCTLKKGSDDMECSVPLEKQIAEEEEEEIEMLLENYLQRCESCHGQAERLLDSAKEMEDSIAVNLRPEHGLVQLDSYFGLMACAWLCARRLELSRVELLLQVGTFCVGVGALVAGIFGMNLKSYLEEHVVFPLGSLNAHRSLSIQLMIVK</sequence>
<comment type="similarity">
    <text evidence="2 10">Belongs to the CorA metal ion transporter (MIT) (TC 1.A.35.5) family.</text>
</comment>
<comment type="caution">
    <text evidence="11">The sequence shown here is derived from an EMBL/GenBank/DDBJ whole genome shotgun (WGS) entry which is preliminary data.</text>
</comment>
<keyword evidence="4 10" id="KW-0812">Transmembrane</keyword>
<dbReference type="GO" id="GO:0015095">
    <property type="term" value="F:magnesium ion transmembrane transporter activity"/>
    <property type="evidence" value="ECO:0007669"/>
    <property type="project" value="TreeGrafter"/>
</dbReference>
<proteinExistence type="inferred from homology"/>
<keyword evidence="8 10" id="KW-0406">Ion transport</keyword>
<dbReference type="STRING" id="542762.A0A4S4E589"/>
<comment type="function">
    <text evidence="10">Magnesium transporter that may mediate the influx of magnesium.</text>
</comment>
<name>A0A4S4E589_CAMSN</name>
<evidence type="ECO:0000313" key="12">
    <source>
        <dbReference type="Proteomes" id="UP000306102"/>
    </source>
</evidence>